<organism evidence="1 2">
    <name type="scientific">Batillaria attramentaria</name>
    <dbReference type="NCBI Taxonomy" id="370345"/>
    <lineage>
        <taxon>Eukaryota</taxon>
        <taxon>Metazoa</taxon>
        <taxon>Spiralia</taxon>
        <taxon>Lophotrochozoa</taxon>
        <taxon>Mollusca</taxon>
        <taxon>Gastropoda</taxon>
        <taxon>Caenogastropoda</taxon>
        <taxon>Sorbeoconcha</taxon>
        <taxon>Cerithioidea</taxon>
        <taxon>Batillariidae</taxon>
        <taxon>Batillaria</taxon>
    </lineage>
</organism>
<reference evidence="1 2" key="1">
    <citation type="journal article" date="2023" name="Sci. Data">
        <title>Genome assembly of the Korean intertidal mud-creeper Batillaria attramentaria.</title>
        <authorList>
            <person name="Patra A.K."/>
            <person name="Ho P.T."/>
            <person name="Jun S."/>
            <person name="Lee S.J."/>
            <person name="Kim Y."/>
            <person name="Won Y.J."/>
        </authorList>
    </citation>
    <scope>NUCLEOTIDE SEQUENCE [LARGE SCALE GENOMIC DNA]</scope>
    <source>
        <strain evidence="1">Wonlab-2016</strain>
    </source>
</reference>
<dbReference type="AlphaFoldDB" id="A0ABD0M2F8"/>
<evidence type="ECO:0000313" key="1">
    <source>
        <dbReference type="EMBL" id="KAK7505486.1"/>
    </source>
</evidence>
<keyword evidence="2" id="KW-1185">Reference proteome</keyword>
<evidence type="ECO:0000313" key="2">
    <source>
        <dbReference type="Proteomes" id="UP001519460"/>
    </source>
</evidence>
<comment type="caution">
    <text evidence="1">The sequence shown here is derived from an EMBL/GenBank/DDBJ whole genome shotgun (WGS) entry which is preliminary data.</text>
</comment>
<dbReference type="Proteomes" id="UP001519460">
    <property type="component" value="Unassembled WGS sequence"/>
</dbReference>
<protein>
    <submittedName>
        <fullName evidence="1">Uncharacterized protein</fullName>
    </submittedName>
</protein>
<gene>
    <name evidence="1" type="ORF">BaRGS_00003231</name>
</gene>
<name>A0ABD0M2F8_9CAEN</name>
<dbReference type="EMBL" id="JACVVK020000010">
    <property type="protein sequence ID" value="KAK7505486.1"/>
    <property type="molecule type" value="Genomic_DNA"/>
</dbReference>
<proteinExistence type="predicted"/>
<sequence>MRTDSLTCRTKTAEIEKLTCLYSLKSAKPPQSVFSCVLSGLRHWDHVTRYRHVDDCSVRLSCPRHERRYSITEMMTSFNQSNYPSWESPFAGLISMYCG</sequence>
<accession>A0ABD0M2F8</accession>